<feature type="domain" description="Glycosyltransferase 2-like" evidence="1">
    <location>
        <begin position="5"/>
        <end position="160"/>
    </location>
</feature>
<comment type="caution">
    <text evidence="2">The sequence shown here is derived from an EMBL/GenBank/DDBJ whole genome shotgun (WGS) entry which is preliminary data.</text>
</comment>
<dbReference type="Pfam" id="PF00535">
    <property type="entry name" value="Glycos_transf_2"/>
    <property type="match status" value="1"/>
</dbReference>
<gene>
    <name evidence="2" type="ORF">EZS27_009224</name>
</gene>
<reference evidence="2" key="1">
    <citation type="submission" date="2019-03" db="EMBL/GenBank/DDBJ databases">
        <title>Single cell metagenomics reveals metabolic interactions within the superorganism composed of flagellate Streblomastix strix and complex community of Bacteroidetes bacteria on its surface.</title>
        <authorList>
            <person name="Treitli S.C."/>
            <person name="Kolisko M."/>
            <person name="Husnik F."/>
            <person name="Keeling P."/>
            <person name="Hampl V."/>
        </authorList>
    </citation>
    <scope>NUCLEOTIDE SEQUENCE</scope>
    <source>
        <strain evidence="2">STM</strain>
    </source>
</reference>
<protein>
    <submittedName>
        <fullName evidence="2">UDP-Glc:alpha-D-GlcNAc-diphosphoundecaprenol beta-1 3-glucosyltransferase</fullName>
        <ecNumber evidence="2">2.4.1.305</ecNumber>
    </submittedName>
</protein>
<name>A0A5J4SBD6_9ZZZZ</name>
<evidence type="ECO:0000259" key="1">
    <source>
        <dbReference type="Pfam" id="PF00535"/>
    </source>
</evidence>
<dbReference type="PANTHER" id="PTHR22916">
    <property type="entry name" value="GLYCOSYLTRANSFERASE"/>
    <property type="match status" value="1"/>
</dbReference>
<dbReference type="CDD" id="cd04196">
    <property type="entry name" value="GT_2_like_d"/>
    <property type="match status" value="1"/>
</dbReference>
<accession>A0A5J4SBD6</accession>
<dbReference type="SUPFAM" id="SSF53448">
    <property type="entry name" value="Nucleotide-diphospho-sugar transferases"/>
    <property type="match status" value="1"/>
</dbReference>
<dbReference type="Gene3D" id="3.90.550.10">
    <property type="entry name" value="Spore Coat Polysaccharide Biosynthesis Protein SpsA, Chain A"/>
    <property type="match status" value="1"/>
</dbReference>
<sequence>MVRISVCMATYNGEKYIQYQIESILKQLGVEDEIIISDDYSSDETLNIINSFNDSRITVYLNAGEKGYTSNFENALSKAQGDYIFLSDQDDIWVENKIKCCLEYLKNYDLVVSDAEIIDDSDRLIYSSFFKCRKPYYSTIGNFYKCGFLGCCFAFKRDILNIALPFPKKHILCTHDNWLFLIAACNFSYKILSEKLIKYRRHNDNVSTGGLLDNTFFYFKIKYRIYLIWNLIKRRLKFLL</sequence>
<keyword evidence="2" id="KW-0328">Glycosyltransferase</keyword>
<dbReference type="GO" id="GO:0016758">
    <property type="term" value="F:hexosyltransferase activity"/>
    <property type="evidence" value="ECO:0007669"/>
    <property type="project" value="UniProtKB-ARBA"/>
</dbReference>
<evidence type="ECO:0000313" key="2">
    <source>
        <dbReference type="EMBL" id="KAA6343062.1"/>
    </source>
</evidence>
<dbReference type="EMBL" id="SNRY01000290">
    <property type="protein sequence ID" value="KAA6343062.1"/>
    <property type="molecule type" value="Genomic_DNA"/>
</dbReference>
<dbReference type="InterPro" id="IPR029044">
    <property type="entry name" value="Nucleotide-diphossugar_trans"/>
</dbReference>
<proteinExistence type="predicted"/>
<dbReference type="AlphaFoldDB" id="A0A5J4SBD6"/>
<dbReference type="InterPro" id="IPR001173">
    <property type="entry name" value="Glyco_trans_2-like"/>
</dbReference>
<keyword evidence="2" id="KW-0808">Transferase</keyword>
<dbReference type="EC" id="2.4.1.305" evidence="2"/>
<organism evidence="2">
    <name type="scientific">termite gut metagenome</name>
    <dbReference type="NCBI Taxonomy" id="433724"/>
    <lineage>
        <taxon>unclassified sequences</taxon>
        <taxon>metagenomes</taxon>
        <taxon>organismal metagenomes</taxon>
    </lineage>
</organism>
<dbReference type="PANTHER" id="PTHR22916:SF3">
    <property type="entry name" value="UDP-GLCNAC:BETAGAL BETA-1,3-N-ACETYLGLUCOSAMINYLTRANSFERASE-LIKE PROTEIN 1"/>
    <property type="match status" value="1"/>
</dbReference>